<evidence type="ECO:0000313" key="4">
    <source>
        <dbReference type="Proteomes" id="UP001444661"/>
    </source>
</evidence>
<feature type="domain" description="MOSC" evidence="2">
    <location>
        <begin position="157"/>
        <end position="372"/>
    </location>
</feature>
<proteinExistence type="predicted"/>
<organism evidence="3 4">
    <name type="scientific">Apiospora rasikravindrae</name>
    <dbReference type="NCBI Taxonomy" id="990691"/>
    <lineage>
        <taxon>Eukaryota</taxon>
        <taxon>Fungi</taxon>
        <taxon>Dikarya</taxon>
        <taxon>Ascomycota</taxon>
        <taxon>Pezizomycotina</taxon>
        <taxon>Sordariomycetes</taxon>
        <taxon>Xylariomycetidae</taxon>
        <taxon>Amphisphaeriales</taxon>
        <taxon>Apiosporaceae</taxon>
        <taxon>Apiospora</taxon>
    </lineage>
</organism>
<dbReference type="Pfam" id="PF03473">
    <property type="entry name" value="MOSC"/>
    <property type="match status" value="1"/>
</dbReference>
<evidence type="ECO:0000256" key="1">
    <source>
        <dbReference type="SAM" id="MobiDB-lite"/>
    </source>
</evidence>
<dbReference type="EMBL" id="JAQQWK010000002">
    <property type="protein sequence ID" value="KAK8051268.1"/>
    <property type="molecule type" value="Genomic_DNA"/>
</dbReference>
<reference evidence="3 4" key="1">
    <citation type="submission" date="2023-01" db="EMBL/GenBank/DDBJ databases">
        <title>Analysis of 21 Apiospora genomes using comparative genomics revels a genus with tremendous synthesis potential of carbohydrate active enzymes and secondary metabolites.</title>
        <authorList>
            <person name="Sorensen T."/>
        </authorList>
    </citation>
    <scope>NUCLEOTIDE SEQUENCE [LARGE SCALE GENOMIC DNA]</scope>
    <source>
        <strain evidence="3 4">CBS 33761</strain>
    </source>
</reference>
<comment type="caution">
    <text evidence="3">The sequence shown here is derived from an EMBL/GenBank/DDBJ whole genome shotgun (WGS) entry which is preliminary data.</text>
</comment>
<feature type="region of interest" description="Disordered" evidence="1">
    <location>
        <begin position="57"/>
        <end position="81"/>
    </location>
</feature>
<sequence length="386" mass="42461">MPVETARLNKQGLEHDRRFMLLKVREDGSLQNVQVLYFPECTRLFQAIDGDDIVVTHQPPETDDHGAKASGQPSSDTELRVPLKPNTVGLETIDIQLYGAAARAYRMGAEPYDRWFSACLGYDVLLVYIGDGRRQILAHSPRQEAKAERANTAPFTATSSSSWFSSVTSYITGRPQQTGSEGSGDDSEEDDDWLAFNEAAPYLVASQASLRDVSSRLPPGETADMMRFRPNIVVDGDAVTCWDEDYWGELLVSPSSCDGGGGGGDETSKQEDDDIGDRNRKCRLALTANCARCISVNIDYGTGRMAEGESGMVLKKLMRDRRVDAGNKWSPIFGRYAHLLPMPKGDAVTTATGHRDAQTGAVISVGDEVKVTKRNAERTVWRWPKT</sequence>
<name>A0ABR1TXB2_9PEZI</name>
<gene>
    <name evidence="3" type="ORF">PG993_002653</name>
</gene>
<keyword evidence="4" id="KW-1185">Reference proteome</keyword>
<accession>A0ABR1TXB2</accession>
<evidence type="ECO:0000313" key="3">
    <source>
        <dbReference type="EMBL" id="KAK8051268.1"/>
    </source>
</evidence>
<dbReference type="Proteomes" id="UP001444661">
    <property type="component" value="Unassembled WGS sequence"/>
</dbReference>
<protein>
    <recommendedName>
        <fullName evidence="2">MOSC domain-containing protein</fullName>
    </recommendedName>
</protein>
<dbReference type="InterPro" id="IPR005302">
    <property type="entry name" value="MoCF_Sase_C"/>
</dbReference>
<evidence type="ECO:0000259" key="2">
    <source>
        <dbReference type="PROSITE" id="PS51340"/>
    </source>
</evidence>
<dbReference type="PROSITE" id="PS51340">
    <property type="entry name" value="MOSC"/>
    <property type="match status" value="1"/>
</dbReference>
<feature type="region of interest" description="Disordered" evidence="1">
    <location>
        <begin position="257"/>
        <end position="276"/>
    </location>
</feature>
<dbReference type="SUPFAM" id="SSF141673">
    <property type="entry name" value="MOSC N-terminal domain-like"/>
    <property type="match status" value="1"/>
</dbReference>